<dbReference type="EMBL" id="JANBPK010001200">
    <property type="protein sequence ID" value="KAJ2924914.1"/>
    <property type="molecule type" value="Genomic_DNA"/>
</dbReference>
<gene>
    <name evidence="2" type="ORF">H1R20_g12191</name>
</gene>
<dbReference type="OrthoDB" id="2205812at2759"/>
<accession>A0A9W8J235</accession>
<feature type="non-terminal residue" evidence="2">
    <location>
        <position position="591"/>
    </location>
</feature>
<evidence type="ECO:0000313" key="3">
    <source>
        <dbReference type="Proteomes" id="UP001140091"/>
    </source>
</evidence>
<reference evidence="2" key="1">
    <citation type="submission" date="2022-06" db="EMBL/GenBank/DDBJ databases">
        <title>Genome Sequence of Candolleomyces eurysporus.</title>
        <authorList>
            <person name="Buettner E."/>
        </authorList>
    </citation>
    <scope>NUCLEOTIDE SEQUENCE</scope>
    <source>
        <strain evidence="2">VTCC 930004</strain>
    </source>
</reference>
<proteinExistence type="predicted"/>
<dbReference type="SUPFAM" id="SSF56672">
    <property type="entry name" value="DNA/RNA polymerases"/>
    <property type="match status" value="1"/>
</dbReference>
<dbReference type="CDD" id="cd01650">
    <property type="entry name" value="RT_nLTR_like"/>
    <property type="match status" value="1"/>
</dbReference>
<comment type="caution">
    <text evidence="2">The sequence shown here is derived from an EMBL/GenBank/DDBJ whole genome shotgun (WGS) entry which is preliminary data.</text>
</comment>
<evidence type="ECO:0000313" key="2">
    <source>
        <dbReference type="EMBL" id="KAJ2924914.1"/>
    </source>
</evidence>
<dbReference type="PANTHER" id="PTHR19446">
    <property type="entry name" value="REVERSE TRANSCRIPTASES"/>
    <property type="match status" value="1"/>
</dbReference>
<dbReference type="AlphaFoldDB" id="A0A9W8J235"/>
<evidence type="ECO:0000259" key="1">
    <source>
        <dbReference type="PROSITE" id="PS50878"/>
    </source>
</evidence>
<dbReference type="InterPro" id="IPR043502">
    <property type="entry name" value="DNA/RNA_pol_sf"/>
</dbReference>
<dbReference type="Pfam" id="PF00078">
    <property type="entry name" value="RVT_1"/>
    <property type="match status" value="1"/>
</dbReference>
<keyword evidence="3" id="KW-1185">Reference proteome</keyword>
<sequence>MIRWCKAEDENGLLVFLDQEKAYNKITHNFLDKTLRTFEIPDRFRNSVMGLYEHAHTSIIINGVKSNTFKVTRGVRQGDPLSCLLFNLAIESLACMLRNSDLEGFKVNDEIERIITTLFADDTTVYLSKNDSFQALERILQKWCSASGAKFNVEKTEIIPVGNPEFRAKINHDRTIPNGRNETIPTRIKIAKDGEPVRALGAFVGNNVDNANVWAPTIETLKNKVNYWLKSNPSLEGRSYLTKLEPGGRTQYQTMVQGMPNQVKKKINQIINHIIWNDRLAGVNRERMALPYDQGGKKTLDLEVRNKAIALMRLKTYLMDPPYRPTWTYIADELIYHDIPKSQKIEHRNIAINTFLQTWTPRKQNKRSNLPLSIQTMLSTAREYNITFNPLITTKEIRTDLPIWFHPGRESTREAPNHGATVRCLQQVHNIFKTGQLLAFTQNFPHTVEKRIDQEEDDPTCHCQMCEQLRANECQNPHKCYEKAKLTLDSLKPKWNPETPTVDPNITNQASNRAIGNLRKDKFDHIFSNDLSIYTKKENGFRLFATNPERWPEQQIRILLPPKTNTPQEEYYLEANTAGTANIGAKGGYWG</sequence>
<dbReference type="Proteomes" id="UP001140091">
    <property type="component" value="Unassembled WGS sequence"/>
</dbReference>
<feature type="domain" description="Reverse transcriptase" evidence="1">
    <location>
        <begin position="1"/>
        <end position="208"/>
    </location>
</feature>
<dbReference type="PROSITE" id="PS50878">
    <property type="entry name" value="RT_POL"/>
    <property type="match status" value="1"/>
</dbReference>
<organism evidence="2 3">
    <name type="scientific">Candolleomyces eurysporus</name>
    <dbReference type="NCBI Taxonomy" id="2828524"/>
    <lineage>
        <taxon>Eukaryota</taxon>
        <taxon>Fungi</taxon>
        <taxon>Dikarya</taxon>
        <taxon>Basidiomycota</taxon>
        <taxon>Agaricomycotina</taxon>
        <taxon>Agaricomycetes</taxon>
        <taxon>Agaricomycetidae</taxon>
        <taxon>Agaricales</taxon>
        <taxon>Agaricineae</taxon>
        <taxon>Psathyrellaceae</taxon>
        <taxon>Candolleomyces</taxon>
    </lineage>
</organism>
<dbReference type="InterPro" id="IPR000477">
    <property type="entry name" value="RT_dom"/>
</dbReference>
<name>A0A9W8J235_9AGAR</name>
<protein>
    <recommendedName>
        <fullName evidence="1">Reverse transcriptase domain-containing protein</fullName>
    </recommendedName>
</protein>